<evidence type="ECO:0000313" key="2">
    <source>
        <dbReference type="EMBL" id="ORZ03495.1"/>
    </source>
</evidence>
<comment type="caution">
    <text evidence="2">The sequence shown here is derived from an EMBL/GenBank/DDBJ whole genome shotgun (WGS) entry which is preliminary data.</text>
</comment>
<name>A0A1X2HV72_SYNRA</name>
<accession>A0A1X2HV72</accession>
<evidence type="ECO:0000313" key="3">
    <source>
        <dbReference type="Proteomes" id="UP000242180"/>
    </source>
</evidence>
<dbReference type="OrthoDB" id="15108at2759"/>
<reference evidence="2 3" key="1">
    <citation type="submission" date="2016-07" db="EMBL/GenBank/DDBJ databases">
        <title>Pervasive Adenine N6-methylation of Active Genes in Fungi.</title>
        <authorList>
            <consortium name="DOE Joint Genome Institute"/>
            <person name="Mondo S.J."/>
            <person name="Dannebaum R.O."/>
            <person name="Kuo R.C."/>
            <person name="Labutti K."/>
            <person name="Haridas S."/>
            <person name="Kuo A."/>
            <person name="Salamov A."/>
            <person name="Ahrendt S.R."/>
            <person name="Lipzen A."/>
            <person name="Sullivan W."/>
            <person name="Andreopoulos W.B."/>
            <person name="Clum A."/>
            <person name="Lindquist E."/>
            <person name="Daum C."/>
            <person name="Ramamoorthy G.K."/>
            <person name="Gryganskyi A."/>
            <person name="Culley D."/>
            <person name="Magnuson J.K."/>
            <person name="James T.Y."/>
            <person name="O'Malley M.A."/>
            <person name="Stajich J.E."/>
            <person name="Spatafora J.W."/>
            <person name="Visel A."/>
            <person name="Grigoriev I.V."/>
        </authorList>
    </citation>
    <scope>NUCLEOTIDE SEQUENCE [LARGE SCALE GENOMIC DNA]</scope>
    <source>
        <strain evidence="2 3">NRRL 2496</strain>
    </source>
</reference>
<dbReference type="Proteomes" id="UP000242180">
    <property type="component" value="Unassembled WGS sequence"/>
</dbReference>
<dbReference type="EMBL" id="MCGN01000001">
    <property type="protein sequence ID" value="ORZ03495.1"/>
    <property type="molecule type" value="Genomic_DNA"/>
</dbReference>
<feature type="transmembrane region" description="Helical" evidence="1">
    <location>
        <begin position="35"/>
        <end position="52"/>
    </location>
</feature>
<dbReference type="PANTHER" id="PTHR39476:SF1">
    <property type="entry name" value="NADH DEHYDROGENASE [UBIQUINONE] 1 BETA SUBCOMPLEX SUBUNIT 4"/>
    <property type="match status" value="1"/>
</dbReference>
<proteinExistence type="predicted"/>
<dbReference type="OMA" id="TMYQRFR"/>
<dbReference type="InParanoid" id="A0A1X2HV72"/>
<dbReference type="PANTHER" id="PTHR39476">
    <property type="entry name" value="NADH:UBIQUINONE OXIDOREDUCTASE 6.6KD SUBUNIT"/>
    <property type="match status" value="1"/>
</dbReference>
<gene>
    <name evidence="2" type="ORF">BCR43DRAFT_520632</name>
</gene>
<dbReference type="AlphaFoldDB" id="A0A1X2HV72"/>
<evidence type="ECO:0000256" key="1">
    <source>
        <dbReference type="SAM" id="Phobius"/>
    </source>
</evidence>
<keyword evidence="1" id="KW-0812">Transmembrane</keyword>
<keyword evidence="1" id="KW-1133">Transmembrane helix</keyword>
<evidence type="ECO:0008006" key="4">
    <source>
        <dbReference type="Google" id="ProtNLM"/>
    </source>
</evidence>
<sequence>MGHDLKIDPQIERWAHMRENTHLYFNWSKYNTRKTMLWGVFVPVGLTVLAYATTRKWDISGAETKDEMTKKQ</sequence>
<keyword evidence="3" id="KW-1185">Reference proteome</keyword>
<protein>
    <recommendedName>
        <fullName evidence="4">Complex I-B15</fullName>
    </recommendedName>
</protein>
<keyword evidence="1" id="KW-0472">Membrane</keyword>
<organism evidence="2 3">
    <name type="scientific">Syncephalastrum racemosum</name>
    <name type="common">Filamentous fungus</name>
    <dbReference type="NCBI Taxonomy" id="13706"/>
    <lineage>
        <taxon>Eukaryota</taxon>
        <taxon>Fungi</taxon>
        <taxon>Fungi incertae sedis</taxon>
        <taxon>Mucoromycota</taxon>
        <taxon>Mucoromycotina</taxon>
        <taxon>Mucoromycetes</taxon>
        <taxon>Mucorales</taxon>
        <taxon>Syncephalastraceae</taxon>
        <taxon>Syncephalastrum</taxon>
    </lineage>
</organism>